<dbReference type="SUPFAM" id="SSF53474">
    <property type="entry name" value="alpha/beta-Hydrolases"/>
    <property type="match status" value="1"/>
</dbReference>
<evidence type="ECO:0000313" key="3">
    <source>
        <dbReference type="EMBL" id="TLG91250.1"/>
    </source>
</evidence>
<dbReference type="Gene3D" id="3.40.50.1820">
    <property type="entry name" value="alpha/beta hydrolase"/>
    <property type="match status" value="1"/>
</dbReference>
<keyword evidence="4" id="KW-1185">Reference proteome</keyword>
<dbReference type="InterPro" id="IPR050300">
    <property type="entry name" value="GDXG_lipolytic_enzyme"/>
</dbReference>
<reference evidence="3 4" key="1">
    <citation type="submission" date="2019-05" db="EMBL/GenBank/DDBJ databases">
        <title>Pseudomonas edaphica sp. nov., isolated from rhizospheric soil of Cistus ladanifer L. in Spain.</title>
        <authorList>
            <person name="Peix A."/>
        </authorList>
    </citation>
    <scope>NUCLEOTIDE SEQUENCE [LARGE SCALE GENOMIC DNA]</scope>
    <source>
        <strain evidence="3 4">RD25</strain>
    </source>
</reference>
<evidence type="ECO:0000313" key="4">
    <source>
        <dbReference type="Proteomes" id="UP000304941"/>
    </source>
</evidence>
<accession>A0ABY2U4W6</accession>
<evidence type="ECO:0000256" key="1">
    <source>
        <dbReference type="ARBA" id="ARBA00022801"/>
    </source>
</evidence>
<evidence type="ECO:0000259" key="2">
    <source>
        <dbReference type="Pfam" id="PF07859"/>
    </source>
</evidence>
<dbReference type="RefSeq" id="WP_138451453.1">
    <property type="nucleotide sequence ID" value="NZ_VBVZ01000178.1"/>
</dbReference>
<gene>
    <name evidence="3" type="ORF">FEM54_13965</name>
</gene>
<dbReference type="PANTHER" id="PTHR48081">
    <property type="entry name" value="AB HYDROLASE SUPERFAMILY PROTEIN C4A8.06C"/>
    <property type="match status" value="1"/>
</dbReference>
<dbReference type="GO" id="GO:0016787">
    <property type="term" value="F:hydrolase activity"/>
    <property type="evidence" value="ECO:0007669"/>
    <property type="project" value="UniProtKB-KW"/>
</dbReference>
<comment type="caution">
    <text evidence="3">The sequence shown here is derived from an EMBL/GenBank/DDBJ whole genome shotgun (WGS) entry which is preliminary data.</text>
</comment>
<dbReference type="EMBL" id="VBVZ01000178">
    <property type="protein sequence ID" value="TLG91250.1"/>
    <property type="molecule type" value="Genomic_DNA"/>
</dbReference>
<name>A0ABY2U4W6_9PSED</name>
<sequence>MNIYDWDHAYNNRLAVENSERWIASWRTQGAAYQIAQQSHAEFGINYGADAREVLDVYLPEGFAKGTLVFVHGGYWQSCSKDDHAQFAEGARARGWRVVIVDYPLCPQVSVRQIAQSVCHAIEFIALRYLDGPIVLAGHSAGGHLVTFAVSRLSHLSTQCRARIQRVLSVSGLHDLRPITFTKGLNTALELEEIEAEKLSPALSAPGHTFQLICVCGSEELPEFRRQNALLASLWLGLGGSTECFEIPGRHHFSVVDDLKTPGSHLSRLATLSEYVVD</sequence>
<organism evidence="3 4">
    <name type="scientific">Pseudomonas edaphica</name>
    <dbReference type="NCBI Taxonomy" id="2006980"/>
    <lineage>
        <taxon>Bacteria</taxon>
        <taxon>Pseudomonadati</taxon>
        <taxon>Pseudomonadota</taxon>
        <taxon>Gammaproteobacteria</taxon>
        <taxon>Pseudomonadales</taxon>
        <taxon>Pseudomonadaceae</taxon>
        <taxon>Pseudomonas</taxon>
    </lineage>
</organism>
<protein>
    <submittedName>
        <fullName evidence="3">Alpha/beta hydrolase</fullName>
    </submittedName>
</protein>
<dbReference type="Proteomes" id="UP000304941">
    <property type="component" value="Unassembled WGS sequence"/>
</dbReference>
<dbReference type="InterPro" id="IPR029058">
    <property type="entry name" value="AB_hydrolase_fold"/>
</dbReference>
<dbReference type="PANTHER" id="PTHR48081:SF33">
    <property type="entry name" value="KYNURENINE FORMAMIDASE"/>
    <property type="match status" value="1"/>
</dbReference>
<dbReference type="InterPro" id="IPR013094">
    <property type="entry name" value="AB_hydrolase_3"/>
</dbReference>
<keyword evidence="1 3" id="KW-0378">Hydrolase</keyword>
<feature type="domain" description="Alpha/beta hydrolase fold-3" evidence="2">
    <location>
        <begin position="68"/>
        <end position="173"/>
    </location>
</feature>
<proteinExistence type="predicted"/>
<dbReference type="Pfam" id="PF07859">
    <property type="entry name" value="Abhydrolase_3"/>
    <property type="match status" value="1"/>
</dbReference>